<proteinExistence type="inferred from homology"/>
<organism evidence="8">
    <name type="scientific">Wollemia nobilis</name>
    <dbReference type="NCBI Taxonomy" id="56998"/>
    <lineage>
        <taxon>Eukaryota</taxon>
        <taxon>Viridiplantae</taxon>
        <taxon>Streptophyta</taxon>
        <taxon>Embryophyta</taxon>
        <taxon>Tracheophyta</taxon>
        <taxon>Spermatophyta</taxon>
        <taxon>Pinopsida</taxon>
        <taxon>Pinidae</taxon>
        <taxon>Conifers II</taxon>
        <taxon>Araucariales</taxon>
        <taxon>Araucariaceae</taxon>
        <taxon>Wollemia</taxon>
    </lineage>
</organism>
<sequence length="238" mass="26378">MGGGGGIALTFGHGGSFSFGWQQLPSKKPKQRPGSSNGQNANRAGRGGGGGKQWQFPLKSAVTAASLALTGDTIAQVRDRFISIQTEPGIQNSSPPNKKDIVVAHFMKHDWLRALRMTTYGFLLYGPGSQAWYELLDKTFPQQSLRNLSVKVILNQIVLGPCVIAVVFAWNSLWQGKLKELPDKYRKDAIPTLVYGWKFWTPASLLNFWAVPLQMRVAFMSSCSIFWNFYLSTTMVKS</sequence>
<feature type="transmembrane region" description="Helical" evidence="6">
    <location>
        <begin position="193"/>
        <end position="211"/>
    </location>
</feature>
<evidence type="ECO:0000256" key="6">
    <source>
        <dbReference type="RuleBase" id="RU363053"/>
    </source>
</evidence>
<dbReference type="EMBL" id="GCHU01028973">
    <property type="protein sequence ID" value="JAG85282.1"/>
    <property type="molecule type" value="Transcribed_RNA"/>
</dbReference>
<comment type="subcellular location">
    <subcellularLocation>
        <location evidence="1">Membrane</location>
        <topology evidence="1">Multi-pass membrane protein</topology>
    </subcellularLocation>
</comment>
<protein>
    <submittedName>
        <fullName evidence="8">TSA: Wollemia nobilis Ref_Wollemi_Transcript_29192_1028 transcribed RNA sequence</fullName>
    </submittedName>
</protein>
<dbReference type="PANTHER" id="PTHR11266:SF91">
    <property type="entry name" value="EXPRESSED PROTEIN"/>
    <property type="match status" value="1"/>
</dbReference>
<comment type="similarity">
    <text evidence="2 6">Belongs to the peroxisomal membrane protein PXMP2/4 family.</text>
</comment>
<evidence type="ECO:0000256" key="1">
    <source>
        <dbReference type="ARBA" id="ARBA00004141"/>
    </source>
</evidence>
<evidence type="ECO:0000256" key="3">
    <source>
        <dbReference type="ARBA" id="ARBA00022692"/>
    </source>
</evidence>
<dbReference type="InterPro" id="IPR007248">
    <property type="entry name" value="Mpv17_PMP22"/>
</dbReference>
<keyword evidence="4 6" id="KW-1133">Transmembrane helix</keyword>
<feature type="region of interest" description="Disordered" evidence="7">
    <location>
        <begin position="20"/>
        <end position="52"/>
    </location>
</feature>
<dbReference type="Pfam" id="PF04117">
    <property type="entry name" value="Mpv17_PMP22"/>
    <property type="match status" value="1"/>
</dbReference>
<reference evidence="8" key="1">
    <citation type="submission" date="2015-02" db="EMBL/GenBank/DDBJ databases">
        <title>A transcriptome of Wollemia nobilis - a relic of Gondwana.</title>
        <authorList>
            <person name="Chia J.Y."/>
            <person name="Leong Y.S."/>
            <person name="Abdul Karim S."/>
            <person name="Wan Azmi N."/>
            <person name="Hercus R."/>
            <person name="Croft L."/>
        </authorList>
    </citation>
    <scope>NUCLEOTIDE SEQUENCE</scope>
    <source>
        <strain evidence="8">MaeBrown</strain>
        <tissue evidence="8">Leaf</tissue>
    </source>
</reference>
<evidence type="ECO:0000256" key="4">
    <source>
        <dbReference type="ARBA" id="ARBA00022989"/>
    </source>
</evidence>
<evidence type="ECO:0000256" key="7">
    <source>
        <dbReference type="SAM" id="MobiDB-lite"/>
    </source>
</evidence>
<evidence type="ECO:0000313" key="8">
    <source>
        <dbReference type="EMBL" id="JAG85282.1"/>
    </source>
</evidence>
<accession>A0A0C9S0Q8</accession>
<keyword evidence="3 6" id="KW-0812">Transmembrane</keyword>
<name>A0A0C9S0Q8_9CONI</name>
<evidence type="ECO:0000256" key="5">
    <source>
        <dbReference type="ARBA" id="ARBA00023136"/>
    </source>
</evidence>
<evidence type="ECO:0000256" key="2">
    <source>
        <dbReference type="ARBA" id="ARBA00006824"/>
    </source>
</evidence>
<dbReference type="GO" id="GO:0005737">
    <property type="term" value="C:cytoplasm"/>
    <property type="evidence" value="ECO:0007669"/>
    <property type="project" value="TreeGrafter"/>
</dbReference>
<dbReference type="GO" id="GO:0016020">
    <property type="term" value="C:membrane"/>
    <property type="evidence" value="ECO:0007669"/>
    <property type="project" value="UniProtKB-SubCell"/>
</dbReference>
<dbReference type="AlphaFoldDB" id="A0A0C9S0Q8"/>
<feature type="transmembrane region" description="Helical" evidence="6">
    <location>
        <begin position="153"/>
        <end position="173"/>
    </location>
</feature>
<keyword evidence="5 6" id="KW-0472">Membrane</keyword>
<dbReference type="PANTHER" id="PTHR11266">
    <property type="entry name" value="PEROXISOMAL MEMBRANE PROTEIN 2, PXMP2 MPV17"/>
    <property type="match status" value="1"/>
</dbReference>